<dbReference type="AlphaFoldDB" id="A0A558HM20"/>
<dbReference type="Pfam" id="PF00106">
    <property type="entry name" value="adh_short"/>
    <property type="match status" value="1"/>
</dbReference>
<reference evidence="3 4" key="1">
    <citation type="submission" date="2019-07" db="EMBL/GenBank/DDBJ databases">
        <title>Diversity of Bacteria from Kongsfjorden, Arctic.</title>
        <authorList>
            <person name="Yu Y."/>
        </authorList>
    </citation>
    <scope>NUCLEOTIDE SEQUENCE [LARGE SCALE GENOMIC DNA]</scope>
    <source>
        <strain evidence="3 4">SM1923</strain>
    </source>
</reference>
<protein>
    <submittedName>
        <fullName evidence="3">SDR family NAD(P)-dependent oxidoreductase</fullName>
    </submittedName>
</protein>
<gene>
    <name evidence="3" type="ORF">FQP86_10375</name>
</gene>
<dbReference type="SUPFAM" id="SSF51735">
    <property type="entry name" value="NAD(P)-binding Rossmann-fold domains"/>
    <property type="match status" value="1"/>
</dbReference>
<proteinExistence type="inferred from homology"/>
<dbReference type="InterPro" id="IPR002347">
    <property type="entry name" value="SDR_fam"/>
</dbReference>
<evidence type="ECO:0000256" key="1">
    <source>
        <dbReference type="ARBA" id="ARBA00023002"/>
    </source>
</evidence>
<dbReference type="OrthoDB" id="109589at2"/>
<dbReference type="PANTHER" id="PTHR43157:SF31">
    <property type="entry name" value="PHOSPHATIDYLINOSITOL-GLYCAN BIOSYNTHESIS CLASS F PROTEIN"/>
    <property type="match status" value="1"/>
</dbReference>
<dbReference type="RefSeq" id="WP_024950849.1">
    <property type="nucleotide sequence ID" value="NZ_CAWOWR010000116.1"/>
</dbReference>
<dbReference type="STRING" id="553385.GCA_000591415_00472"/>
<keyword evidence="4" id="KW-1185">Reference proteome</keyword>
<dbReference type="PROSITE" id="PS00061">
    <property type="entry name" value="ADH_SHORT"/>
    <property type="match status" value="1"/>
</dbReference>
<dbReference type="Proteomes" id="UP000319941">
    <property type="component" value="Unassembled WGS sequence"/>
</dbReference>
<organism evidence="3 4">
    <name type="scientific">Cobetia crustatorum</name>
    <dbReference type="NCBI Taxonomy" id="553385"/>
    <lineage>
        <taxon>Bacteria</taxon>
        <taxon>Pseudomonadati</taxon>
        <taxon>Pseudomonadota</taxon>
        <taxon>Gammaproteobacteria</taxon>
        <taxon>Oceanospirillales</taxon>
        <taxon>Halomonadaceae</taxon>
        <taxon>Cobetia</taxon>
    </lineage>
</organism>
<keyword evidence="1" id="KW-0560">Oxidoreductase</keyword>
<dbReference type="InterPro" id="IPR036291">
    <property type="entry name" value="NAD(P)-bd_dom_sf"/>
</dbReference>
<evidence type="ECO:0000313" key="3">
    <source>
        <dbReference type="EMBL" id="TVU70190.1"/>
    </source>
</evidence>
<comment type="similarity">
    <text evidence="2">Belongs to the short-chain dehydrogenases/reductases (SDR) family.</text>
</comment>
<dbReference type="PRINTS" id="PR00080">
    <property type="entry name" value="SDRFAMILY"/>
</dbReference>
<accession>A0A558HM20</accession>
<dbReference type="PRINTS" id="PR00081">
    <property type="entry name" value="GDHRDH"/>
</dbReference>
<comment type="caution">
    <text evidence="3">The sequence shown here is derived from an EMBL/GenBank/DDBJ whole genome shotgun (WGS) entry which is preliminary data.</text>
</comment>
<dbReference type="EMBL" id="VNFH01000006">
    <property type="protein sequence ID" value="TVU70190.1"/>
    <property type="molecule type" value="Genomic_DNA"/>
</dbReference>
<dbReference type="InterPro" id="IPR020904">
    <property type="entry name" value="Sc_DH/Rdtase_CS"/>
</dbReference>
<name>A0A558HM20_9GAMM</name>
<sequence length="268" mass="28937">MKTILVTGSTDGIGLATAKALLARGHRVLIHGRNQVKVDEVVAELAKLAGAARVSGHVADLSDMASIESLARNLLAEYPRLDVLINNAGVYRVPETVTSQGWDMRFAVNTLAPYRLTQLLMPLMTGEGRVINLASAAQAPVDMEALAGETHLSDDFSAYAQSKLALIMWTRHLARKRDAQSPLLIAVNPGSLLASKMVKEGFGVPGKDINIGADILLRVALDDEFAKANGEYFDNDSGRFASPHAHALDDERCHEVVAVMERFPRESA</sequence>
<dbReference type="PANTHER" id="PTHR43157">
    <property type="entry name" value="PHOSPHATIDYLINOSITOL-GLYCAN BIOSYNTHESIS CLASS F PROTEIN-RELATED"/>
    <property type="match status" value="1"/>
</dbReference>
<evidence type="ECO:0000256" key="2">
    <source>
        <dbReference type="RuleBase" id="RU000363"/>
    </source>
</evidence>
<dbReference type="Gene3D" id="3.40.50.720">
    <property type="entry name" value="NAD(P)-binding Rossmann-like Domain"/>
    <property type="match status" value="1"/>
</dbReference>
<dbReference type="GO" id="GO:0016491">
    <property type="term" value="F:oxidoreductase activity"/>
    <property type="evidence" value="ECO:0007669"/>
    <property type="project" value="UniProtKB-KW"/>
</dbReference>
<evidence type="ECO:0000313" key="4">
    <source>
        <dbReference type="Proteomes" id="UP000319941"/>
    </source>
</evidence>